<organism evidence="9 10">
    <name type="scientific">Saponaria officinalis</name>
    <name type="common">Common soapwort</name>
    <name type="synonym">Lychnis saponaria</name>
    <dbReference type="NCBI Taxonomy" id="3572"/>
    <lineage>
        <taxon>Eukaryota</taxon>
        <taxon>Viridiplantae</taxon>
        <taxon>Streptophyta</taxon>
        <taxon>Embryophyta</taxon>
        <taxon>Tracheophyta</taxon>
        <taxon>Spermatophyta</taxon>
        <taxon>Magnoliopsida</taxon>
        <taxon>eudicotyledons</taxon>
        <taxon>Gunneridae</taxon>
        <taxon>Pentapetalae</taxon>
        <taxon>Caryophyllales</taxon>
        <taxon>Caryophyllaceae</taxon>
        <taxon>Caryophylleae</taxon>
        <taxon>Saponaria</taxon>
    </lineage>
</organism>
<dbReference type="PANTHER" id="PTHR23500:SF357">
    <property type="entry name" value="IP12678P"/>
    <property type="match status" value="1"/>
</dbReference>
<feature type="transmembrane region" description="Helical" evidence="7">
    <location>
        <begin position="270"/>
        <end position="288"/>
    </location>
</feature>
<feature type="transmembrane region" description="Helical" evidence="7">
    <location>
        <begin position="12"/>
        <end position="33"/>
    </location>
</feature>
<feature type="domain" description="Major facilitator superfamily (MFS) profile" evidence="8">
    <location>
        <begin position="15"/>
        <end position="457"/>
    </location>
</feature>
<feature type="transmembrane region" description="Helical" evidence="7">
    <location>
        <begin position="129"/>
        <end position="150"/>
    </location>
</feature>
<comment type="subcellular location">
    <subcellularLocation>
        <location evidence="1">Membrane</location>
        <topology evidence="1">Multi-pass membrane protein</topology>
    </subcellularLocation>
</comment>
<comment type="caution">
    <text evidence="9">The sequence shown here is derived from an EMBL/GenBank/DDBJ whole genome shotgun (WGS) entry which is preliminary data.</text>
</comment>
<evidence type="ECO:0000256" key="5">
    <source>
        <dbReference type="ARBA" id="ARBA00022989"/>
    </source>
</evidence>
<evidence type="ECO:0000256" key="6">
    <source>
        <dbReference type="ARBA" id="ARBA00023136"/>
    </source>
</evidence>
<dbReference type="Gene3D" id="1.20.1250.20">
    <property type="entry name" value="MFS general substrate transporter like domains"/>
    <property type="match status" value="1"/>
</dbReference>
<sequence>MQTSKQETKWHWSYQTVLLFVVCFLSSIAISFLNALPGQLLSQDGFLRRIAPKVYQKKIHSDTDSYCTFVSGPLLLVLASAPICQLVSVVAVPWMITWMGRRKTLLGSLLTILVGMGSIVLFPTATSSVILGFMAMNFGLGGITRVIPIIKSELAPEKWPKLYDIGSSFGGPLCVLAIYLVTNHQKWGWKMICGGLSVFILIIFVLAFFLTESPLYMLEKRNKYEAVNILLTLDRKERVGEMLGKLEIIRQQLANRPSSVLLSPVSRPPLIVSVVSSTLALFSAVNLLQSYGPFLFQSANLSAESLYLPSLIISAIQIFFHLITWFGLRRYKRRNILVAAILTKVVSEAMLGGVFSTISFLFVYFAQVRRVFVPGAFIVAADAVLTTSGVWLDTTFPDESKDVGETFTICLGLLQNLIIGSISMLVFCKLNKYIFYMYIFWDGLLYLFISKYVPETTGIEATKAWSSHSYWNKYVKPSDVFKFF</sequence>
<dbReference type="EMBL" id="JBDFQZ010000002">
    <property type="protein sequence ID" value="KAK9748806.1"/>
    <property type="molecule type" value="Genomic_DNA"/>
</dbReference>
<evidence type="ECO:0000313" key="10">
    <source>
        <dbReference type="Proteomes" id="UP001443914"/>
    </source>
</evidence>
<feature type="transmembrane region" description="Helical" evidence="7">
    <location>
        <begin position="104"/>
        <end position="123"/>
    </location>
</feature>
<evidence type="ECO:0000313" key="9">
    <source>
        <dbReference type="EMBL" id="KAK9748806.1"/>
    </source>
</evidence>
<dbReference type="GO" id="GO:0015144">
    <property type="term" value="F:carbohydrate transmembrane transporter activity"/>
    <property type="evidence" value="ECO:0007669"/>
    <property type="project" value="InterPro"/>
</dbReference>
<dbReference type="InterPro" id="IPR036259">
    <property type="entry name" value="MFS_trans_sf"/>
</dbReference>
<dbReference type="InterPro" id="IPR005828">
    <property type="entry name" value="MFS_sugar_transport-like"/>
</dbReference>
<dbReference type="AlphaFoldDB" id="A0AAW1MT57"/>
<evidence type="ECO:0000256" key="4">
    <source>
        <dbReference type="ARBA" id="ARBA00022692"/>
    </source>
</evidence>
<feature type="transmembrane region" description="Helical" evidence="7">
    <location>
        <begin position="349"/>
        <end position="366"/>
    </location>
</feature>
<gene>
    <name evidence="9" type="ORF">RND81_02G082300</name>
</gene>
<accession>A0AAW1MT57</accession>
<dbReference type="Proteomes" id="UP001443914">
    <property type="component" value="Unassembled WGS sequence"/>
</dbReference>
<comment type="similarity">
    <text evidence="2">Belongs to the major facilitator superfamily. Sugar transporter (TC 2.A.1.1) family.</text>
</comment>
<evidence type="ECO:0000259" key="8">
    <source>
        <dbReference type="PROSITE" id="PS50850"/>
    </source>
</evidence>
<evidence type="ECO:0000256" key="1">
    <source>
        <dbReference type="ARBA" id="ARBA00004141"/>
    </source>
</evidence>
<keyword evidence="6 7" id="KW-0472">Membrane</keyword>
<name>A0AAW1MT57_SAPOF</name>
<keyword evidence="3" id="KW-0813">Transport</keyword>
<feature type="transmembrane region" description="Helical" evidence="7">
    <location>
        <begin position="162"/>
        <end position="181"/>
    </location>
</feature>
<keyword evidence="4 7" id="KW-0812">Transmembrane</keyword>
<evidence type="ECO:0000256" key="2">
    <source>
        <dbReference type="ARBA" id="ARBA00010992"/>
    </source>
</evidence>
<dbReference type="InterPro" id="IPR045262">
    <property type="entry name" value="STP/PLT_plant"/>
</dbReference>
<dbReference type="PROSITE" id="PS50850">
    <property type="entry name" value="MFS"/>
    <property type="match status" value="1"/>
</dbReference>
<protein>
    <recommendedName>
        <fullName evidence="8">Major facilitator superfamily (MFS) profile domain-containing protein</fullName>
    </recommendedName>
</protein>
<reference evidence="9" key="1">
    <citation type="submission" date="2024-03" db="EMBL/GenBank/DDBJ databases">
        <title>WGS assembly of Saponaria officinalis var. Norfolk2.</title>
        <authorList>
            <person name="Jenkins J."/>
            <person name="Shu S."/>
            <person name="Grimwood J."/>
            <person name="Barry K."/>
            <person name="Goodstein D."/>
            <person name="Schmutz J."/>
            <person name="Leebens-Mack J."/>
            <person name="Osbourn A."/>
        </authorList>
    </citation>
    <scope>NUCLEOTIDE SEQUENCE [LARGE SCALE GENOMIC DNA]</scope>
    <source>
        <strain evidence="9">JIC</strain>
    </source>
</reference>
<evidence type="ECO:0000256" key="7">
    <source>
        <dbReference type="SAM" id="Phobius"/>
    </source>
</evidence>
<proteinExistence type="inferred from homology"/>
<feature type="transmembrane region" description="Helical" evidence="7">
    <location>
        <begin position="74"/>
        <end position="97"/>
    </location>
</feature>
<feature type="transmembrane region" description="Helical" evidence="7">
    <location>
        <begin position="406"/>
        <end position="427"/>
    </location>
</feature>
<evidence type="ECO:0000256" key="3">
    <source>
        <dbReference type="ARBA" id="ARBA00022448"/>
    </source>
</evidence>
<dbReference type="PANTHER" id="PTHR23500">
    <property type="entry name" value="SOLUTE CARRIER FAMILY 2, FACILITATED GLUCOSE TRANSPORTER"/>
    <property type="match status" value="1"/>
</dbReference>
<dbReference type="GO" id="GO:0016020">
    <property type="term" value="C:membrane"/>
    <property type="evidence" value="ECO:0007669"/>
    <property type="project" value="UniProtKB-SubCell"/>
</dbReference>
<keyword evidence="10" id="KW-1185">Reference proteome</keyword>
<dbReference type="InterPro" id="IPR020846">
    <property type="entry name" value="MFS_dom"/>
</dbReference>
<feature type="transmembrane region" description="Helical" evidence="7">
    <location>
        <begin position="308"/>
        <end position="328"/>
    </location>
</feature>
<dbReference type="Pfam" id="PF00083">
    <property type="entry name" value="Sugar_tr"/>
    <property type="match status" value="1"/>
</dbReference>
<dbReference type="SUPFAM" id="SSF103473">
    <property type="entry name" value="MFS general substrate transporter"/>
    <property type="match status" value="1"/>
</dbReference>
<feature type="transmembrane region" description="Helical" evidence="7">
    <location>
        <begin position="187"/>
        <end position="211"/>
    </location>
</feature>
<keyword evidence="5 7" id="KW-1133">Transmembrane helix</keyword>